<evidence type="ECO:0000256" key="4">
    <source>
        <dbReference type="ARBA" id="ARBA00017980"/>
    </source>
</evidence>
<dbReference type="GO" id="GO:0032190">
    <property type="term" value="F:acrosin binding"/>
    <property type="evidence" value="ECO:0007669"/>
    <property type="project" value="TreeGrafter"/>
</dbReference>
<evidence type="ECO:0000259" key="18">
    <source>
        <dbReference type="PROSITE" id="PS51034"/>
    </source>
</evidence>
<dbReference type="GO" id="GO:2000344">
    <property type="term" value="P:positive regulation of acrosome reaction"/>
    <property type="evidence" value="ECO:0007669"/>
    <property type="project" value="TreeGrafter"/>
</dbReference>
<evidence type="ECO:0000313" key="20">
    <source>
        <dbReference type="Proteomes" id="UP001488805"/>
    </source>
</evidence>
<comment type="subcellular location">
    <subcellularLocation>
        <location evidence="1">Cell membrane</location>
        <topology evidence="1">Single-pass type I membrane protein</topology>
    </subcellularLocation>
    <subcellularLocation>
        <location evidence="2">Secreted</location>
        <location evidence="2">Extracellular space</location>
        <location evidence="2">Extracellular matrix</location>
    </subcellularLocation>
</comment>
<dbReference type="InterPro" id="IPR042235">
    <property type="entry name" value="ZP-C_dom"/>
</dbReference>
<keyword evidence="5" id="KW-1003">Cell membrane</keyword>
<gene>
    <name evidence="19" type="ORF">VZT92_026828</name>
</gene>
<protein>
    <recommendedName>
        <fullName evidence="4">Zona pellucida sperm-binding protein 3</fullName>
    </recommendedName>
    <alternativeName>
        <fullName evidence="15">Zona pellucida glycoprotein 3</fullName>
    </alternativeName>
</protein>
<dbReference type="InterPro" id="IPR055355">
    <property type="entry name" value="ZP-C"/>
</dbReference>
<keyword evidence="12" id="KW-0472">Membrane</keyword>
<evidence type="ECO:0000256" key="16">
    <source>
        <dbReference type="SAM" id="MobiDB-lite"/>
    </source>
</evidence>
<keyword evidence="9" id="KW-0812">Transmembrane</keyword>
<dbReference type="PANTHER" id="PTHR11576">
    <property type="entry name" value="ZONA PELLUCIDA SPERM-BINDING PROTEIN 3"/>
    <property type="match status" value="1"/>
</dbReference>
<keyword evidence="14" id="KW-0325">Glycoprotein</keyword>
<evidence type="ECO:0000256" key="3">
    <source>
        <dbReference type="ARBA" id="ARBA00006735"/>
    </source>
</evidence>
<dbReference type="InterPro" id="IPR001507">
    <property type="entry name" value="ZP_dom"/>
</dbReference>
<feature type="region of interest" description="Disordered" evidence="16">
    <location>
        <begin position="401"/>
        <end position="443"/>
    </location>
</feature>
<dbReference type="FunFam" id="2.60.40.4100:FF:000002">
    <property type="entry name" value="Zona pellucida sperm-binding protein 3"/>
    <property type="match status" value="1"/>
</dbReference>
<keyword evidence="20" id="KW-1185">Reference proteome</keyword>
<proteinExistence type="inferred from homology"/>
<name>A0AAW1DUD6_ZOAVI</name>
<dbReference type="SMART" id="SM00241">
    <property type="entry name" value="ZP"/>
    <property type="match status" value="1"/>
</dbReference>
<dbReference type="GO" id="GO:0005886">
    <property type="term" value="C:plasma membrane"/>
    <property type="evidence" value="ECO:0007669"/>
    <property type="project" value="UniProtKB-SubCell"/>
</dbReference>
<keyword evidence="7" id="KW-0272">Extracellular matrix</keyword>
<feature type="compositionally biased region" description="Basic and acidic residues" evidence="16">
    <location>
        <begin position="402"/>
        <end position="420"/>
    </location>
</feature>
<evidence type="ECO:0000256" key="5">
    <source>
        <dbReference type="ARBA" id="ARBA00022475"/>
    </source>
</evidence>
<reference evidence="19 20" key="1">
    <citation type="journal article" date="2024" name="Genome Biol. Evol.">
        <title>Chromosome-level genome assembly of the viviparous eelpout Zoarces viviparus.</title>
        <authorList>
            <person name="Fuhrmann N."/>
            <person name="Brasseur M.V."/>
            <person name="Bakowski C.E."/>
            <person name="Podsiadlowski L."/>
            <person name="Prost S."/>
            <person name="Krehenwinkel H."/>
            <person name="Mayer C."/>
        </authorList>
    </citation>
    <scope>NUCLEOTIDE SEQUENCE [LARGE SCALE GENOMIC DNA]</scope>
    <source>
        <strain evidence="19">NO-MEL_2022_Ind0_liver</strain>
    </source>
</reference>
<comment type="caution">
    <text evidence="19">The sequence shown here is derived from an EMBL/GenBank/DDBJ whole genome shotgun (WGS) entry which is preliminary data.</text>
</comment>
<evidence type="ECO:0000256" key="6">
    <source>
        <dbReference type="ARBA" id="ARBA00022525"/>
    </source>
</evidence>
<keyword evidence="6" id="KW-0964">Secreted</keyword>
<evidence type="ECO:0000256" key="9">
    <source>
        <dbReference type="ARBA" id="ARBA00022692"/>
    </source>
</evidence>
<keyword evidence="13" id="KW-1015">Disulfide bond</keyword>
<feature type="signal peptide" evidence="17">
    <location>
        <begin position="1"/>
        <end position="17"/>
    </location>
</feature>
<dbReference type="EMBL" id="JBCEZU010000597">
    <property type="protein sequence ID" value="KAK9513282.1"/>
    <property type="molecule type" value="Genomic_DNA"/>
</dbReference>
<evidence type="ECO:0000256" key="17">
    <source>
        <dbReference type="SAM" id="SignalP"/>
    </source>
</evidence>
<dbReference type="FunFam" id="2.60.40.3210:FF:000001">
    <property type="entry name" value="Zona pellucida sperm-binding protein 3"/>
    <property type="match status" value="1"/>
</dbReference>
<dbReference type="Proteomes" id="UP001488805">
    <property type="component" value="Unassembled WGS sequence"/>
</dbReference>
<evidence type="ECO:0000256" key="14">
    <source>
        <dbReference type="ARBA" id="ARBA00023180"/>
    </source>
</evidence>
<dbReference type="Pfam" id="PF00100">
    <property type="entry name" value="Zona_pellucida"/>
    <property type="match status" value="1"/>
</dbReference>
<dbReference type="GO" id="GO:0031012">
    <property type="term" value="C:extracellular matrix"/>
    <property type="evidence" value="ECO:0007669"/>
    <property type="project" value="TreeGrafter"/>
</dbReference>
<evidence type="ECO:0000256" key="10">
    <source>
        <dbReference type="ARBA" id="ARBA00022729"/>
    </source>
</evidence>
<evidence type="ECO:0000256" key="11">
    <source>
        <dbReference type="ARBA" id="ARBA00022989"/>
    </source>
</evidence>
<keyword evidence="11" id="KW-1133">Transmembrane helix</keyword>
<sequence length="629" mass="69448">MPLLAWFLWVLFRGALGGPVQLATWSELGVNPVKTNQDGAPRPPFYHLPMFLHAPGPLVPRELFRPVPYKSPFPAGLTALLLPTTEEPQSVQNTGARAVKVFCGTDTISVLVDRFQLHAWTTPALFRLGSCQASSVSPRSLYFRYRLTECGGVSKVVGGQLVYSYMLRYSPPPQGYIIRVLPLNLPIHCHYNRFHYSYQVGFKPQIQHTTFMKSIRSKLQYSLTVSNAQGQPVPPDHWFYLGEMVYFVAQAKVLLSGERLYVDSCYATSSKEPTSMPKVDIIANNGCMTDSRREGSSSRFLMGGGSVVTFSVDAFLFTAVSQVLYLHCSMSIGLTPSHTSKSCNYNKTTVRWEELEATAPVCSCCDSMCSDIQDSVKNTVSSPGWLVGQKPRTAVASFQAEAGRDRVAEKRDEGKDEHHKVQTFPTEIGHEEENDEAIPEDTKQKLSAAVSQQVKGEKEDFLNVSRLGESRLESETVDSLLWSEEVESVGTKSNELGGQVPAGVNVNGEGPHSYEDDDMLQSLQVRGLESDQSAAHPADFTDSNFKDWLVGESEIKEDEGSVGSEEMLKDSPSHSAVVAVTNALQGSDSSQMLDRGWAKGALGWGLQTLGSVVEQPADELRRERRDDFY</sequence>
<dbReference type="Gene3D" id="2.60.40.3210">
    <property type="entry name" value="Zona pellucida, ZP-N domain"/>
    <property type="match status" value="1"/>
</dbReference>
<dbReference type="GO" id="GO:0035803">
    <property type="term" value="P:egg coat formation"/>
    <property type="evidence" value="ECO:0007669"/>
    <property type="project" value="TreeGrafter"/>
</dbReference>
<feature type="domain" description="ZP" evidence="18">
    <location>
        <begin position="102"/>
        <end position="350"/>
    </location>
</feature>
<dbReference type="GO" id="GO:0007339">
    <property type="term" value="P:binding of sperm to zona pellucida"/>
    <property type="evidence" value="ECO:0007669"/>
    <property type="project" value="TreeGrafter"/>
</dbReference>
<comment type="similarity">
    <text evidence="3">Belongs to the ZP domain family. ZPC subfamily.</text>
</comment>
<evidence type="ECO:0000256" key="15">
    <source>
        <dbReference type="ARBA" id="ARBA00030824"/>
    </source>
</evidence>
<dbReference type="PANTHER" id="PTHR11576:SF15">
    <property type="entry name" value="ZONA PELLUCIDA SPERM-BINDING PROTEIN 3-LIKE"/>
    <property type="match status" value="1"/>
</dbReference>
<dbReference type="AlphaFoldDB" id="A0AAW1DUD6"/>
<evidence type="ECO:0000313" key="19">
    <source>
        <dbReference type="EMBL" id="KAK9513282.1"/>
    </source>
</evidence>
<keyword evidence="8" id="KW-0165">Cleavage on pair of basic residues</keyword>
<evidence type="ECO:0000256" key="1">
    <source>
        <dbReference type="ARBA" id="ARBA00004251"/>
    </source>
</evidence>
<evidence type="ECO:0000256" key="12">
    <source>
        <dbReference type="ARBA" id="ARBA00023136"/>
    </source>
</evidence>
<dbReference type="PROSITE" id="PS51034">
    <property type="entry name" value="ZP_2"/>
    <property type="match status" value="1"/>
</dbReference>
<dbReference type="InterPro" id="IPR055356">
    <property type="entry name" value="ZP-N"/>
</dbReference>
<accession>A0AAW1DUD6</accession>
<evidence type="ECO:0000256" key="7">
    <source>
        <dbReference type="ARBA" id="ARBA00022530"/>
    </source>
</evidence>
<dbReference type="Gene3D" id="2.60.40.4100">
    <property type="entry name" value="Zona pellucida, ZP-C domain"/>
    <property type="match status" value="1"/>
</dbReference>
<evidence type="ECO:0000256" key="13">
    <source>
        <dbReference type="ARBA" id="ARBA00023157"/>
    </source>
</evidence>
<keyword evidence="10 17" id="KW-0732">Signal</keyword>
<feature type="chain" id="PRO_5044013350" description="Zona pellucida sperm-binding protein 3" evidence="17">
    <location>
        <begin position="18"/>
        <end position="629"/>
    </location>
</feature>
<organism evidence="19 20">
    <name type="scientific">Zoarces viviparus</name>
    <name type="common">Viviparous eelpout</name>
    <name type="synonym">Blennius viviparus</name>
    <dbReference type="NCBI Taxonomy" id="48416"/>
    <lineage>
        <taxon>Eukaryota</taxon>
        <taxon>Metazoa</taxon>
        <taxon>Chordata</taxon>
        <taxon>Craniata</taxon>
        <taxon>Vertebrata</taxon>
        <taxon>Euteleostomi</taxon>
        <taxon>Actinopterygii</taxon>
        <taxon>Neopterygii</taxon>
        <taxon>Teleostei</taxon>
        <taxon>Neoteleostei</taxon>
        <taxon>Acanthomorphata</taxon>
        <taxon>Eupercaria</taxon>
        <taxon>Perciformes</taxon>
        <taxon>Cottioidei</taxon>
        <taxon>Zoarcales</taxon>
        <taxon>Zoarcidae</taxon>
        <taxon>Zoarcinae</taxon>
        <taxon>Zoarces</taxon>
    </lineage>
</organism>
<evidence type="ECO:0000256" key="8">
    <source>
        <dbReference type="ARBA" id="ARBA00022685"/>
    </source>
</evidence>
<dbReference type="Pfam" id="PF23344">
    <property type="entry name" value="ZP-N"/>
    <property type="match status" value="1"/>
</dbReference>
<evidence type="ECO:0000256" key="2">
    <source>
        <dbReference type="ARBA" id="ARBA00004498"/>
    </source>
</evidence>
<feature type="compositionally biased region" description="Acidic residues" evidence="16">
    <location>
        <begin position="430"/>
        <end position="439"/>
    </location>
</feature>